<protein>
    <submittedName>
        <fullName evidence="2">Uncharacterized protein</fullName>
    </submittedName>
</protein>
<name>A0A6J4J752_9PROT</name>
<organism evidence="2">
    <name type="scientific">uncultured Craurococcus sp</name>
    <dbReference type="NCBI Taxonomy" id="1135998"/>
    <lineage>
        <taxon>Bacteria</taxon>
        <taxon>Pseudomonadati</taxon>
        <taxon>Pseudomonadota</taxon>
        <taxon>Alphaproteobacteria</taxon>
        <taxon>Acetobacterales</taxon>
        <taxon>Acetobacteraceae</taxon>
        <taxon>Craurococcus</taxon>
        <taxon>environmental samples</taxon>
    </lineage>
</organism>
<reference evidence="2" key="1">
    <citation type="submission" date="2020-02" db="EMBL/GenBank/DDBJ databases">
        <authorList>
            <person name="Meier V. D."/>
        </authorList>
    </citation>
    <scope>NUCLEOTIDE SEQUENCE</scope>
    <source>
        <strain evidence="2">AVDCRST_MAG27</strain>
    </source>
</reference>
<gene>
    <name evidence="2" type="ORF">AVDCRST_MAG27-3122</name>
</gene>
<feature type="region of interest" description="Disordered" evidence="1">
    <location>
        <begin position="52"/>
        <end position="87"/>
    </location>
</feature>
<proteinExistence type="predicted"/>
<feature type="compositionally biased region" description="Polar residues" evidence="1">
    <location>
        <begin position="54"/>
        <end position="67"/>
    </location>
</feature>
<dbReference type="AlphaFoldDB" id="A0A6J4J752"/>
<sequence length="87" mass="8743">MPQRERAGEGLFRIGGAGEVGGLKAASGQASRIAGGLGKIRRIEGLRRVPRTGLNVSPRTSQASGHCSGSGAPPGAVCVRPGSRTPP</sequence>
<evidence type="ECO:0000256" key="1">
    <source>
        <dbReference type="SAM" id="MobiDB-lite"/>
    </source>
</evidence>
<evidence type="ECO:0000313" key="2">
    <source>
        <dbReference type="EMBL" id="CAA9271347.1"/>
    </source>
</evidence>
<dbReference type="EMBL" id="CADCTD010000147">
    <property type="protein sequence ID" value="CAA9271347.1"/>
    <property type="molecule type" value="Genomic_DNA"/>
</dbReference>
<accession>A0A6J4J752</accession>